<dbReference type="Pfam" id="PF00534">
    <property type="entry name" value="Glycos_transf_1"/>
    <property type="match status" value="1"/>
</dbReference>
<keyword evidence="4" id="KW-1185">Reference proteome</keyword>
<dbReference type="PANTHER" id="PTHR45947">
    <property type="entry name" value="SULFOQUINOVOSYL TRANSFERASE SQD2"/>
    <property type="match status" value="1"/>
</dbReference>
<feature type="domain" description="Glycosyltransferase subfamily 4-like N-terminal" evidence="2">
    <location>
        <begin position="28"/>
        <end position="207"/>
    </location>
</feature>
<dbReference type="InterPro" id="IPR001296">
    <property type="entry name" value="Glyco_trans_1"/>
</dbReference>
<accession>A0ABQ2PIY4</accession>
<evidence type="ECO:0000313" key="4">
    <source>
        <dbReference type="Proteomes" id="UP000621859"/>
    </source>
</evidence>
<reference evidence="4" key="1">
    <citation type="journal article" date="2019" name="Int. J. Syst. Evol. Microbiol.">
        <title>The Global Catalogue of Microorganisms (GCM) 10K type strain sequencing project: providing services to taxonomists for standard genome sequencing and annotation.</title>
        <authorList>
            <consortium name="The Broad Institute Genomics Platform"/>
            <consortium name="The Broad Institute Genome Sequencing Center for Infectious Disease"/>
            <person name="Wu L."/>
            <person name="Ma J."/>
        </authorList>
    </citation>
    <scope>NUCLEOTIDE SEQUENCE [LARGE SCALE GENOMIC DNA]</scope>
    <source>
        <strain evidence="4">CGMCC 1.8860</strain>
    </source>
</reference>
<name>A0ABQ2PIY4_9NEIS</name>
<evidence type="ECO:0000259" key="2">
    <source>
        <dbReference type="Pfam" id="PF13439"/>
    </source>
</evidence>
<feature type="domain" description="Glycosyl transferase family 1" evidence="1">
    <location>
        <begin position="212"/>
        <end position="365"/>
    </location>
</feature>
<protein>
    <submittedName>
        <fullName evidence="3">Glycosyl transferase family 1</fullName>
    </submittedName>
</protein>
<gene>
    <name evidence="3" type="ORF">GCM10010971_13540</name>
</gene>
<evidence type="ECO:0000313" key="3">
    <source>
        <dbReference type="EMBL" id="GGP25535.1"/>
    </source>
</evidence>
<sequence>MVEQNKAANISEWQNKKIAVVCDWLFEYGGSERVVEQILLCCPDADLFALTDFVPEDQRGFLQGRKVHTSFLQKLPGARTRFWYYLWLMPLAIEQIDLSHYDIVISISHAVAKGVLVGPDQLHISYVQSPLRYAWDMQHTYLAQSGMERGILSMAARWMLHKLRNWDVRSANGVDYLIANSGFIRRRMAKTYRRESTVMYPPVDIARFVPAERKQDYYVTVSRLVYYKHMQTIVKAFALMPDKKLIVIGDGPERAQIEALLTPNIEMKGFLPTDEVVASIQGASAFLFAALEDFGIAPIEAQACGTPVIAYGKGGATETVRGLDMTEPTGVFFTEQTPESICAAVRQFEALSQKIEPIDCRKNAERFSNARFCDEFTAFVSDCWRNFRLGFTDRSGPLR</sequence>
<dbReference type="InterPro" id="IPR050194">
    <property type="entry name" value="Glycosyltransferase_grp1"/>
</dbReference>
<dbReference type="EMBL" id="BMLY01000002">
    <property type="protein sequence ID" value="GGP25535.1"/>
    <property type="molecule type" value="Genomic_DNA"/>
</dbReference>
<dbReference type="Proteomes" id="UP000621859">
    <property type="component" value="Unassembled WGS sequence"/>
</dbReference>
<dbReference type="GO" id="GO:0016740">
    <property type="term" value="F:transferase activity"/>
    <property type="evidence" value="ECO:0007669"/>
    <property type="project" value="UniProtKB-KW"/>
</dbReference>
<evidence type="ECO:0000259" key="1">
    <source>
        <dbReference type="Pfam" id="PF00534"/>
    </source>
</evidence>
<organism evidence="3 4">
    <name type="scientific">Silvimonas amylolytica</name>
    <dbReference type="NCBI Taxonomy" id="449663"/>
    <lineage>
        <taxon>Bacteria</taxon>
        <taxon>Pseudomonadati</taxon>
        <taxon>Pseudomonadota</taxon>
        <taxon>Betaproteobacteria</taxon>
        <taxon>Neisseriales</taxon>
        <taxon>Chitinibacteraceae</taxon>
        <taxon>Silvimonas</taxon>
    </lineage>
</organism>
<dbReference type="Gene3D" id="3.40.50.2000">
    <property type="entry name" value="Glycogen Phosphorylase B"/>
    <property type="match status" value="2"/>
</dbReference>
<dbReference type="SUPFAM" id="SSF53756">
    <property type="entry name" value="UDP-Glycosyltransferase/glycogen phosphorylase"/>
    <property type="match status" value="1"/>
</dbReference>
<proteinExistence type="predicted"/>
<dbReference type="Pfam" id="PF13439">
    <property type="entry name" value="Glyco_transf_4"/>
    <property type="match status" value="1"/>
</dbReference>
<comment type="caution">
    <text evidence="3">The sequence shown here is derived from an EMBL/GenBank/DDBJ whole genome shotgun (WGS) entry which is preliminary data.</text>
</comment>
<dbReference type="PANTHER" id="PTHR45947:SF3">
    <property type="entry name" value="SULFOQUINOVOSYL TRANSFERASE SQD2"/>
    <property type="match status" value="1"/>
</dbReference>
<keyword evidence="3" id="KW-0808">Transferase</keyword>
<dbReference type="InterPro" id="IPR028098">
    <property type="entry name" value="Glyco_trans_4-like_N"/>
</dbReference>